<dbReference type="STRING" id="1123402.SAMN02583745_01847"/>
<dbReference type="OrthoDB" id="2664633at2"/>
<reference evidence="3" key="1">
    <citation type="submission" date="2016-10" db="EMBL/GenBank/DDBJ databases">
        <authorList>
            <person name="Varghese N."/>
            <person name="Submissions S."/>
        </authorList>
    </citation>
    <scope>NUCLEOTIDE SEQUENCE [LARGE SCALE GENOMIC DNA]</scope>
    <source>
        <strain evidence="3">DSM 18579</strain>
    </source>
</reference>
<evidence type="ECO:0000313" key="3">
    <source>
        <dbReference type="Proteomes" id="UP000242642"/>
    </source>
</evidence>
<dbReference type="InterPro" id="IPR024973">
    <property type="entry name" value="ESPR"/>
</dbReference>
<sequence length="122" mass="13270">MNKLRYRVIFNQALGVMTAVSELAKIHQPNKDDAVIEGVNTISSVFNLQKLVWLTSLVLGNILWVSSVDANIVADANAPGNQRPIIIESANGTPQVNIHTPSASGVSHNKYSQFDVNQKGLF</sequence>
<dbReference type="Proteomes" id="UP000242642">
    <property type="component" value="Unassembled WGS sequence"/>
</dbReference>
<dbReference type="EMBL" id="FOHV01000014">
    <property type="protein sequence ID" value="SET27200.1"/>
    <property type="molecule type" value="Genomic_DNA"/>
</dbReference>
<proteinExistence type="predicted"/>
<evidence type="ECO:0000313" key="2">
    <source>
        <dbReference type="EMBL" id="SET27200.1"/>
    </source>
</evidence>
<dbReference type="RefSeq" id="WP_093320065.1">
    <property type="nucleotide sequence ID" value="NZ_FOHV01000014.1"/>
</dbReference>
<dbReference type="SUPFAM" id="SSF51126">
    <property type="entry name" value="Pectin lyase-like"/>
    <property type="match status" value="1"/>
</dbReference>
<dbReference type="InterPro" id="IPR012334">
    <property type="entry name" value="Pectin_lyas_fold"/>
</dbReference>
<keyword evidence="3" id="KW-1185">Reference proteome</keyword>
<protein>
    <submittedName>
        <fullName evidence="2">Haemagglutination activity domain-containing protein</fullName>
    </submittedName>
</protein>
<feature type="domain" description="ESPR" evidence="1">
    <location>
        <begin position="1"/>
        <end position="27"/>
    </location>
</feature>
<organism evidence="2 3">
    <name type="scientific">Thorsellia anophelis DSM 18579</name>
    <dbReference type="NCBI Taxonomy" id="1123402"/>
    <lineage>
        <taxon>Bacteria</taxon>
        <taxon>Pseudomonadati</taxon>
        <taxon>Pseudomonadota</taxon>
        <taxon>Gammaproteobacteria</taxon>
        <taxon>Enterobacterales</taxon>
        <taxon>Thorselliaceae</taxon>
        <taxon>Thorsellia</taxon>
    </lineage>
</organism>
<evidence type="ECO:0000259" key="1">
    <source>
        <dbReference type="Pfam" id="PF13018"/>
    </source>
</evidence>
<dbReference type="Pfam" id="PF13018">
    <property type="entry name" value="ESPR"/>
    <property type="match status" value="1"/>
</dbReference>
<accession>A0A1I0D5B2</accession>
<name>A0A1I0D5B2_9GAMM</name>
<dbReference type="Gene3D" id="2.160.20.10">
    <property type="entry name" value="Single-stranded right-handed beta-helix, Pectin lyase-like"/>
    <property type="match status" value="1"/>
</dbReference>
<dbReference type="AlphaFoldDB" id="A0A1I0D5B2"/>
<gene>
    <name evidence="2" type="ORF">SAMN02583745_01847</name>
</gene>
<dbReference type="InterPro" id="IPR011050">
    <property type="entry name" value="Pectin_lyase_fold/virulence"/>
</dbReference>